<feature type="region of interest" description="Disordered" evidence="1">
    <location>
        <begin position="1"/>
        <end position="165"/>
    </location>
</feature>
<evidence type="ECO:0000313" key="3">
    <source>
        <dbReference type="Proteomes" id="UP000001072"/>
    </source>
</evidence>
<accession>F4RLM1</accession>
<keyword evidence="3" id="KW-1185">Reference proteome</keyword>
<dbReference type="GeneID" id="18934171"/>
<dbReference type="KEGG" id="mlr:MELLADRAFT_86387"/>
<feature type="compositionally biased region" description="Basic residues" evidence="1">
    <location>
        <begin position="141"/>
        <end position="155"/>
    </location>
</feature>
<reference evidence="3" key="1">
    <citation type="journal article" date="2011" name="Proc. Natl. Acad. Sci. U.S.A.">
        <title>Obligate biotrophy features unraveled by the genomic analysis of rust fungi.</title>
        <authorList>
            <person name="Duplessis S."/>
            <person name="Cuomo C.A."/>
            <person name="Lin Y.-C."/>
            <person name="Aerts A."/>
            <person name="Tisserant E."/>
            <person name="Veneault-Fourrey C."/>
            <person name="Joly D.L."/>
            <person name="Hacquard S."/>
            <person name="Amselem J."/>
            <person name="Cantarel B.L."/>
            <person name="Chiu R."/>
            <person name="Coutinho P.M."/>
            <person name="Feau N."/>
            <person name="Field M."/>
            <person name="Frey P."/>
            <person name="Gelhaye E."/>
            <person name="Goldberg J."/>
            <person name="Grabherr M.G."/>
            <person name="Kodira C.D."/>
            <person name="Kohler A."/>
            <person name="Kuees U."/>
            <person name="Lindquist E.A."/>
            <person name="Lucas S.M."/>
            <person name="Mago R."/>
            <person name="Mauceli E."/>
            <person name="Morin E."/>
            <person name="Murat C."/>
            <person name="Pangilinan J.L."/>
            <person name="Park R."/>
            <person name="Pearson M."/>
            <person name="Quesneville H."/>
            <person name="Rouhier N."/>
            <person name="Sakthikumar S."/>
            <person name="Salamov A.A."/>
            <person name="Schmutz J."/>
            <person name="Selles B."/>
            <person name="Shapiro H."/>
            <person name="Tanguay P."/>
            <person name="Tuskan G.A."/>
            <person name="Henrissat B."/>
            <person name="Van de Peer Y."/>
            <person name="Rouze P."/>
            <person name="Ellis J.G."/>
            <person name="Dodds P.N."/>
            <person name="Schein J.E."/>
            <person name="Zhong S."/>
            <person name="Hamelin R.C."/>
            <person name="Grigoriev I.V."/>
            <person name="Szabo L.J."/>
            <person name="Martin F."/>
        </authorList>
    </citation>
    <scope>NUCLEOTIDE SEQUENCE [LARGE SCALE GENOMIC DNA]</scope>
    <source>
        <strain evidence="3">98AG31 / pathotype 3-4-7</strain>
    </source>
</reference>
<organism evidence="3">
    <name type="scientific">Melampsora larici-populina (strain 98AG31 / pathotype 3-4-7)</name>
    <name type="common">Poplar leaf rust fungus</name>
    <dbReference type="NCBI Taxonomy" id="747676"/>
    <lineage>
        <taxon>Eukaryota</taxon>
        <taxon>Fungi</taxon>
        <taxon>Dikarya</taxon>
        <taxon>Basidiomycota</taxon>
        <taxon>Pucciniomycotina</taxon>
        <taxon>Pucciniomycetes</taxon>
        <taxon>Pucciniales</taxon>
        <taxon>Melampsoraceae</taxon>
        <taxon>Melampsora</taxon>
    </lineage>
</organism>
<proteinExistence type="predicted"/>
<evidence type="ECO:0000313" key="2">
    <source>
        <dbReference type="EMBL" id="EGG06724.1"/>
    </source>
</evidence>
<sequence length="766" mass="85658">MNIDPSLPTATLLPLTTTTSTTTSNEIQPPNQNSTTSQNQFTDSNNSLAPLLHPPPLSISFSHKSDELSSSNHLHHHRFTNSTSSKRTRHRTSLGLEDDHSGDSSYDSDSESSDNQDQDNLEDEGALGSRSARAGTAERSKNKKKHKSKRKKRSFRSSNPSDMRTSVDTIQLAHAVALIQAQQQATTFYGTGSPNILGGLGVSPSNHSNANPPSGSQSTPNNQQQPLTEREVMSRIEAAVNPLKVQIAHLKSQVDTLERQRQSAVREMTSTRDLLTTAFKKIEALTGNAHESIDNGAIEHSAFDPQISGASGQTPPPGLHVNVLDIPVVLPSNALQNTLPNPHLSHMIAHSNHHDESRTSLLSHHLGNVNPLSSAAILRSGSLSRFDHEEPLRRSTPKKSGLPTSVSFTNPHSLLNKVKKHRRPELSRTVRATVFRLMGISSNASPSASMQSMHHEPKFGNEKSRAYHGYTTTPCFPEYTDEDLIDPVTQVKIWRWDWSKTIRQSPNNTAFAKEIRNVIVSEVEDTSKAMHTDVPIGDWEYLDDAIDSAYTNMRRERENQIDPTKMVKKEVHRARNKKRGLKEDKCKRRKKALDEYRSDPASFISKMKDLDIILPDRPPITSSSSDQTQKTLEEEILNSWEESLDLKYMSSEDEAHLQDFENPISVGPERPESSLSLSDKIFAICRPGWRSNILQNLFTFLDAIKQPERAYRRVLGSTRQNMPPAGTPPWRRGFRIVILPDTLFFFVTVINTEWVMTLGPQEEVPK</sequence>
<gene>
    <name evidence="2" type="ORF">MELLADRAFT_86387</name>
</gene>
<feature type="compositionally biased region" description="Low complexity" evidence="1">
    <location>
        <begin position="1"/>
        <end position="24"/>
    </location>
</feature>
<dbReference type="RefSeq" id="XP_007410164.1">
    <property type="nucleotide sequence ID" value="XM_007410102.1"/>
</dbReference>
<feature type="compositionally biased region" description="Polar residues" evidence="1">
    <location>
        <begin position="217"/>
        <end position="227"/>
    </location>
</feature>
<dbReference type="OrthoDB" id="2502708at2759"/>
<dbReference type="VEuPathDB" id="FungiDB:MELLADRAFT_86387"/>
<dbReference type="HOGENOM" id="CLU_364492_0_0_1"/>
<name>F4RLM1_MELLP</name>
<protein>
    <submittedName>
        <fullName evidence="2">Uncharacterized protein</fullName>
    </submittedName>
</protein>
<feature type="compositionally biased region" description="Low complexity" evidence="1">
    <location>
        <begin position="203"/>
        <end position="216"/>
    </location>
</feature>
<feature type="compositionally biased region" description="Polar residues" evidence="1">
    <location>
        <begin position="25"/>
        <end position="46"/>
    </location>
</feature>
<dbReference type="AlphaFoldDB" id="F4RLM1"/>
<feature type="compositionally biased region" description="Acidic residues" evidence="1">
    <location>
        <begin position="106"/>
        <end position="125"/>
    </location>
</feature>
<dbReference type="InParanoid" id="F4RLM1"/>
<feature type="region of interest" description="Disordered" evidence="1">
    <location>
        <begin position="387"/>
        <end position="410"/>
    </location>
</feature>
<dbReference type="EMBL" id="GL883107">
    <property type="protein sequence ID" value="EGG06724.1"/>
    <property type="molecule type" value="Genomic_DNA"/>
</dbReference>
<evidence type="ECO:0000256" key="1">
    <source>
        <dbReference type="SAM" id="MobiDB-lite"/>
    </source>
</evidence>
<dbReference type="Proteomes" id="UP000001072">
    <property type="component" value="Unassembled WGS sequence"/>
</dbReference>
<feature type="region of interest" description="Disordered" evidence="1">
    <location>
        <begin position="199"/>
        <end position="229"/>
    </location>
</feature>